<name>A0A2S2QKE0_9HEMI</name>
<dbReference type="AlphaFoldDB" id="A0A2S2QKE0"/>
<reference evidence="2" key="1">
    <citation type="submission" date="2018-04" db="EMBL/GenBank/DDBJ databases">
        <title>Transcriptome assembly of Sipha flava.</title>
        <authorList>
            <person name="Scully E.D."/>
            <person name="Geib S.M."/>
            <person name="Palmer N.A."/>
            <person name="Koch K."/>
            <person name="Bradshaw J."/>
            <person name="Heng-Moss T."/>
            <person name="Sarath G."/>
        </authorList>
    </citation>
    <scope>NUCLEOTIDE SEQUENCE</scope>
</reference>
<dbReference type="EMBL" id="GGMS01008723">
    <property type="protein sequence ID" value="MBY77926.1"/>
    <property type="molecule type" value="Transcribed_RNA"/>
</dbReference>
<sequence>MVSSYTLLLWLDVFKSRSRLKLFLYTELCNAKPDDKRLDVFYDYLKNVTELALFYDWTEVYSGLTKTMNACESFHVHFITNFNHCFPNVFIFSDILKNIQTEIYIKNNKLQR</sequence>
<proteinExistence type="predicted"/>
<dbReference type="EMBL" id="GGMS01008975">
    <property type="protein sequence ID" value="MBY78178.1"/>
    <property type="molecule type" value="Transcribed_RNA"/>
</dbReference>
<evidence type="ECO:0000313" key="2">
    <source>
        <dbReference type="EMBL" id="MBY78178.1"/>
    </source>
</evidence>
<organism evidence="2">
    <name type="scientific">Sipha flava</name>
    <name type="common">yellow sugarcane aphid</name>
    <dbReference type="NCBI Taxonomy" id="143950"/>
    <lineage>
        <taxon>Eukaryota</taxon>
        <taxon>Metazoa</taxon>
        <taxon>Ecdysozoa</taxon>
        <taxon>Arthropoda</taxon>
        <taxon>Hexapoda</taxon>
        <taxon>Insecta</taxon>
        <taxon>Pterygota</taxon>
        <taxon>Neoptera</taxon>
        <taxon>Paraneoptera</taxon>
        <taxon>Hemiptera</taxon>
        <taxon>Sternorrhyncha</taxon>
        <taxon>Aphidomorpha</taxon>
        <taxon>Aphidoidea</taxon>
        <taxon>Aphididae</taxon>
        <taxon>Sipha</taxon>
    </lineage>
</organism>
<evidence type="ECO:0000313" key="1">
    <source>
        <dbReference type="EMBL" id="MBY77926.1"/>
    </source>
</evidence>
<gene>
    <name evidence="1" type="ORF">g.175748</name>
    <name evidence="2" type="ORF">g.175749</name>
</gene>
<accession>A0A2S2QKE0</accession>
<protein>
    <submittedName>
        <fullName evidence="2">Uncharacterized protein</fullName>
    </submittedName>
</protein>